<sequence>MFEPGHLHLSRMQLLPSDVGFSIDIRYEIDEQCTAVHFTLEGEIKGEPLKESFSLPRDTAFNFASNIDHILRHHGVITPEFLSVSAHHEYDEMFEDIRAKLHAWHGEAIDPDHLT</sequence>
<name>A0A1V0B805_9GAMM</name>
<dbReference type="EMBL" id="CP020100">
    <property type="protein sequence ID" value="AQZ96059.1"/>
    <property type="molecule type" value="Genomic_DNA"/>
</dbReference>
<dbReference type="AlphaFoldDB" id="A0A1V0B805"/>
<gene>
    <name evidence="1" type="ORF">BVH74_15435</name>
</gene>
<proteinExistence type="predicted"/>
<evidence type="ECO:0000313" key="1">
    <source>
        <dbReference type="EMBL" id="AQZ96059.1"/>
    </source>
</evidence>
<dbReference type="KEGG" id="ppha:BVH74_15435"/>
<evidence type="ECO:0008006" key="3">
    <source>
        <dbReference type="Google" id="ProtNLM"/>
    </source>
</evidence>
<reference evidence="1" key="1">
    <citation type="submission" date="2017-03" db="EMBL/GenBank/DDBJ databases">
        <title>Complete genome sequence of the novel DNRA strain Pseudomonas sp. S-6-2 isolated from Chinese polluted river sediment. Journal of Biotechnology.</title>
        <authorList>
            <person name="Li J."/>
            <person name="Xiang F."/>
            <person name="Wang L."/>
            <person name="Xi L."/>
            <person name="Liu J."/>
        </authorList>
    </citation>
    <scope>NUCLEOTIDE SEQUENCE [LARGE SCALE GENOMIC DNA]</scope>
    <source>
        <strain evidence="1">S-6-2</strain>
    </source>
</reference>
<accession>A0A1V0B805</accession>
<organism evidence="1 2">
    <name type="scientific">Halopseudomonas phragmitis</name>
    <dbReference type="NCBI Taxonomy" id="1931241"/>
    <lineage>
        <taxon>Bacteria</taxon>
        <taxon>Pseudomonadati</taxon>
        <taxon>Pseudomonadota</taxon>
        <taxon>Gammaproteobacteria</taxon>
        <taxon>Pseudomonadales</taxon>
        <taxon>Pseudomonadaceae</taxon>
        <taxon>Halopseudomonas</taxon>
    </lineage>
</organism>
<protein>
    <recommendedName>
        <fullName evidence="3">DUF5064 domain-containing protein</fullName>
    </recommendedName>
</protein>
<dbReference type="RefSeq" id="WP_080050953.1">
    <property type="nucleotide sequence ID" value="NZ_CP020100.1"/>
</dbReference>
<dbReference type="Proteomes" id="UP000243488">
    <property type="component" value="Chromosome"/>
</dbReference>
<evidence type="ECO:0000313" key="2">
    <source>
        <dbReference type="Proteomes" id="UP000243488"/>
    </source>
</evidence>
<dbReference type="Gene3D" id="3.30.160.370">
    <property type="entry name" value="Domain of unknown function DUF5064"/>
    <property type="match status" value="1"/>
</dbReference>
<dbReference type="InterPro" id="IPR032024">
    <property type="entry name" value="DUF5064"/>
</dbReference>
<dbReference type="Pfam" id="PF16703">
    <property type="entry name" value="DUF5064"/>
    <property type="match status" value="1"/>
</dbReference>
<keyword evidence="2" id="KW-1185">Reference proteome</keyword>
<dbReference type="STRING" id="1931241.BVH74_15435"/>